<accession>A0A6S4QB22</accession>
<proteinExistence type="predicted"/>
<evidence type="ECO:0000313" key="1">
    <source>
        <dbReference type="EMBL" id="BBE38695.1"/>
    </source>
</evidence>
<sequence>MQRLGQCVVHHLIGRYIVFGVQRLEIDEIMALIRAIIFDHSCNVENDNDLFAIVSVNTSDAYNSIMDSFYLLEDTQLAKHSFLERNSSLSIGELYLYFYGVLNAVYMQQQALLVLLRKMGIEFELSELQGCTIFDIRNSFAAHSANRGGKKVKEHSFVLNRRALRQGKLKGYSANHESGFLSHDTDVSTLISEWDKVISKYLESIVNMVKENYEATI</sequence>
<protein>
    <submittedName>
        <fullName evidence="1">Uncharacterized protein</fullName>
    </submittedName>
</protein>
<reference evidence="1" key="1">
    <citation type="submission" date="2011-01" db="EMBL/GenBank/DDBJ databases">
        <title>Evolutionary Significance of Chromosomal Super-Integrons in Vibrio vulnificus Strains.</title>
        <authorList>
            <person name="Shu H.Y."/>
            <person name="Wu K.M."/>
            <person name="Liu T.T."/>
            <person name="Liu Y.M."/>
            <person name="Liao T.L."/>
            <person name="Hor L.I."/>
            <person name="Tsai S.F."/>
            <person name="Chen C.Y."/>
        </authorList>
    </citation>
    <scope>NUCLEOTIDE SEQUENCE</scope>
    <source>
        <strain evidence="1">CECT4999</strain>
    </source>
</reference>
<dbReference type="AlphaFoldDB" id="A0A6S4QB22"/>
<dbReference type="EMBL" id="AB609751">
    <property type="protein sequence ID" value="BBE38695.1"/>
    <property type="molecule type" value="Genomic_DNA"/>
</dbReference>
<organism evidence="1">
    <name type="scientific">Vibrio vulnificus</name>
    <dbReference type="NCBI Taxonomy" id="672"/>
    <lineage>
        <taxon>Bacteria</taxon>
        <taxon>Pseudomonadati</taxon>
        <taxon>Pseudomonadota</taxon>
        <taxon>Gammaproteobacteria</taxon>
        <taxon>Vibrionales</taxon>
        <taxon>Vibrionaceae</taxon>
        <taxon>Vibrio</taxon>
    </lineage>
</organism>
<name>A0A6S4QB22_VIBVL</name>